<dbReference type="VEuPathDB" id="VectorBase:GAUT026768"/>
<dbReference type="AlphaFoldDB" id="A0A1A9V5M4"/>
<sequence length="110" mass="12579">MHTNDQNFGRCSYKTLMQKFYEPNASPRRGGGNIFFNYWISGGGGNIFFNYWISYLNRFLHFDESNFEPRSSSSSLATEKANLQIRSVFTVLLQVTTGVVSGDSPYVRQL</sequence>
<proteinExistence type="predicted"/>
<protein>
    <submittedName>
        <fullName evidence="1">Uncharacterized protein</fullName>
    </submittedName>
</protein>
<name>A0A1A9V5M4_GLOAU</name>
<reference evidence="1" key="1">
    <citation type="submission" date="2020-05" db="UniProtKB">
        <authorList>
            <consortium name="EnsemblMetazoa"/>
        </authorList>
    </citation>
    <scope>IDENTIFICATION</scope>
    <source>
        <strain evidence="1">TTRI</strain>
    </source>
</reference>
<evidence type="ECO:0000313" key="1">
    <source>
        <dbReference type="EnsemblMetazoa" id="GAUT026768-PA"/>
    </source>
</evidence>
<accession>A0A1A9V5M4</accession>
<dbReference type="Proteomes" id="UP000078200">
    <property type="component" value="Unassembled WGS sequence"/>
</dbReference>
<keyword evidence="2" id="KW-1185">Reference proteome</keyword>
<evidence type="ECO:0000313" key="2">
    <source>
        <dbReference type="Proteomes" id="UP000078200"/>
    </source>
</evidence>
<organism evidence="1 2">
    <name type="scientific">Glossina austeni</name>
    <name type="common">Savannah tsetse fly</name>
    <dbReference type="NCBI Taxonomy" id="7395"/>
    <lineage>
        <taxon>Eukaryota</taxon>
        <taxon>Metazoa</taxon>
        <taxon>Ecdysozoa</taxon>
        <taxon>Arthropoda</taxon>
        <taxon>Hexapoda</taxon>
        <taxon>Insecta</taxon>
        <taxon>Pterygota</taxon>
        <taxon>Neoptera</taxon>
        <taxon>Endopterygota</taxon>
        <taxon>Diptera</taxon>
        <taxon>Brachycera</taxon>
        <taxon>Muscomorpha</taxon>
        <taxon>Hippoboscoidea</taxon>
        <taxon>Glossinidae</taxon>
        <taxon>Glossina</taxon>
    </lineage>
</organism>
<dbReference type="EnsemblMetazoa" id="GAUT026768-RA">
    <property type="protein sequence ID" value="GAUT026768-PA"/>
    <property type="gene ID" value="GAUT026768"/>
</dbReference>